<dbReference type="Gene3D" id="2.120.10.30">
    <property type="entry name" value="TolB, C-terminal domain"/>
    <property type="match status" value="1"/>
</dbReference>
<feature type="signal peptide" evidence="1">
    <location>
        <begin position="1"/>
        <end position="29"/>
    </location>
</feature>
<evidence type="ECO:0000313" key="2">
    <source>
        <dbReference type="EMBL" id="MBM3317342.1"/>
    </source>
</evidence>
<sequence length="418" mass="44833">MTRSGIRAIVPAAAAVLIGLPAGPGPATAQSAAVVPATHNPASPSGGRETLRLRELWRAGADDDAVLIGTVQQALSDEQGHLYLLDRQLSQVHVFSPEGEFLRSLSREGEGPGESRQPADLFWTADGDLGIVQGFPARVVRIDPAGQPRESLPLGQSDPAAGGFRFAHGALSRAGVLAFSGGEMKMAEGGVTPISFLSLCNPDGSERARLLEKTGDDIMRTRRWVEKDEYFVHGGRWTIGRDGRIYAAPERGRYLISVFGPDGAPQATITRDFEPRRRTAEERAAARGNVRIVANGRRVDIEEQIDDFEPCVMHLEARPDGELWVIHSRSALDLPPGVMQIYDAFDPAGVFVREVAVAGEGDAREDRLFLLGADRALLVNGYQGSLRISMGTGGGDEGGDELPVGAGRPLEIICYAVE</sequence>
<gene>
    <name evidence="2" type="ORF">FJY75_05775</name>
</gene>
<organism evidence="2 3">
    <name type="scientific">Eiseniibacteriota bacterium</name>
    <dbReference type="NCBI Taxonomy" id="2212470"/>
    <lineage>
        <taxon>Bacteria</taxon>
        <taxon>Candidatus Eiseniibacteriota</taxon>
    </lineage>
</organism>
<dbReference type="Proteomes" id="UP000748308">
    <property type="component" value="Unassembled WGS sequence"/>
</dbReference>
<accession>A0A938BQM6</accession>
<reference evidence="2" key="1">
    <citation type="submission" date="2019-03" db="EMBL/GenBank/DDBJ databases">
        <title>Lake Tanganyika Metagenome-Assembled Genomes (MAGs).</title>
        <authorList>
            <person name="Tran P."/>
        </authorList>
    </citation>
    <scope>NUCLEOTIDE SEQUENCE</scope>
    <source>
        <strain evidence="2">M_DeepCast_400m_m2_100</strain>
    </source>
</reference>
<evidence type="ECO:0000256" key="1">
    <source>
        <dbReference type="SAM" id="SignalP"/>
    </source>
</evidence>
<evidence type="ECO:0000313" key="3">
    <source>
        <dbReference type="Proteomes" id="UP000748308"/>
    </source>
</evidence>
<dbReference type="SUPFAM" id="SSF101898">
    <property type="entry name" value="NHL repeat"/>
    <property type="match status" value="1"/>
</dbReference>
<comment type="caution">
    <text evidence="2">The sequence shown here is derived from an EMBL/GenBank/DDBJ whole genome shotgun (WGS) entry which is preliminary data.</text>
</comment>
<dbReference type="EMBL" id="VGIY01000109">
    <property type="protein sequence ID" value="MBM3317342.1"/>
    <property type="molecule type" value="Genomic_DNA"/>
</dbReference>
<evidence type="ECO:0008006" key="4">
    <source>
        <dbReference type="Google" id="ProtNLM"/>
    </source>
</evidence>
<dbReference type="Pfam" id="PF17170">
    <property type="entry name" value="DUF5128"/>
    <property type="match status" value="1"/>
</dbReference>
<keyword evidence="1" id="KW-0732">Signal</keyword>
<dbReference type="InterPro" id="IPR011042">
    <property type="entry name" value="6-blade_b-propeller_TolB-like"/>
</dbReference>
<feature type="chain" id="PRO_5037373082" description="6-bladed beta-propeller" evidence="1">
    <location>
        <begin position="30"/>
        <end position="418"/>
    </location>
</feature>
<name>A0A938BQM6_UNCEI</name>
<proteinExistence type="predicted"/>
<protein>
    <recommendedName>
        <fullName evidence="4">6-bladed beta-propeller</fullName>
    </recommendedName>
</protein>
<dbReference type="AlphaFoldDB" id="A0A938BQM6"/>